<dbReference type="InterPro" id="IPR020599">
    <property type="entry name" value="Transl_elong_fac_P/YeiP"/>
</dbReference>
<dbReference type="CDD" id="cd05794">
    <property type="entry name" value="S1_EF-P_repeat_2"/>
    <property type="match status" value="1"/>
</dbReference>
<protein>
    <recommendedName>
        <fullName evidence="6">Elongation factor P</fullName>
    </recommendedName>
</protein>
<dbReference type="InterPro" id="IPR012340">
    <property type="entry name" value="NA-bd_OB-fold"/>
</dbReference>
<evidence type="ECO:0000256" key="1">
    <source>
        <dbReference type="ARBA" id="ARBA00009479"/>
    </source>
</evidence>
<dbReference type="AlphaFoldDB" id="A0A1F7XJ73"/>
<feature type="domain" description="Translation elongation factor P/YeiP central" evidence="3">
    <location>
        <begin position="9"/>
        <end position="63"/>
    </location>
</feature>
<reference evidence="4 5" key="1">
    <citation type="journal article" date="2016" name="Nat. Commun.">
        <title>Thousands of microbial genomes shed light on interconnected biogeochemical processes in an aquifer system.</title>
        <authorList>
            <person name="Anantharaman K."/>
            <person name="Brown C.T."/>
            <person name="Hug L.A."/>
            <person name="Sharon I."/>
            <person name="Castelle C.J."/>
            <person name="Probst A.J."/>
            <person name="Thomas B.C."/>
            <person name="Singh A."/>
            <person name="Wilkins M.J."/>
            <person name="Karaoz U."/>
            <person name="Brodie E.L."/>
            <person name="Williams K.H."/>
            <person name="Hubbard S.S."/>
            <person name="Banfield J.F."/>
        </authorList>
    </citation>
    <scope>NUCLEOTIDE SEQUENCE [LARGE SCALE GENOMIC DNA]</scope>
</reference>
<dbReference type="GO" id="GO:0043043">
    <property type="term" value="P:peptide biosynthetic process"/>
    <property type="evidence" value="ECO:0007669"/>
    <property type="project" value="InterPro"/>
</dbReference>
<organism evidence="4 5">
    <name type="scientific">Candidatus Woesebacteria bacterium RBG_16_39_8b</name>
    <dbReference type="NCBI Taxonomy" id="1802482"/>
    <lineage>
        <taxon>Bacteria</taxon>
        <taxon>Candidatus Woeseibacteriota</taxon>
    </lineage>
</organism>
<dbReference type="SMART" id="SM01185">
    <property type="entry name" value="EFP"/>
    <property type="match status" value="1"/>
</dbReference>
<evidence type="ECO:0000313" key="4">
    <source>
        <dbReference type="EMBL" id="OGM14418.1"/>
    </source>
</evidence>
<dbReference type="GO" id="GO:0005829">
    <property type="term" value="C:cytosol"/>
    <property type="evidence" value="ECO:0007669"/>
    <property type="project" value="UniProtKB-ARBA"/>
</dbReference>
<dbReference type="FunFam" id="2.40.50.140:FF:000009">
    <property type="entry name" value="Elongation factor P"/>
    <property type="match status" value="1"/>
</dbReference>
<evidence type="ECO:0000313" key="5">
    <source>
        <dbReference type="Proteomes" id="UP000179013"/>
    </source>
</evidence>
<dbReference type="EMBL" id="MGFU01000005">
    <property type="protein sequence ID" value="OGM14418.1"/>
    <property type="molecule type" value="Genomic_DNA"/>
</dbReference>
<dbReference type="InterPro" id="IPR001059">
    <property type="entry name" value="Transl_elong_P/YeiP_cen"/>
</dbReference>
<gene>
    <name evidence="4" type="ORF">A2V80_03255</name>
</gene>
<dbReference type="FunFam" id="2.40.50.140:FF:000004">
    <property type="entry name" value="Elongation factor P"/>
    <property type="match status" value="1"/>
</dbReference>
<name>A0A1F7XJ73_9BACT</name>
<dbReference type="Pfam" id="PF01132">
    <property type="entry name" value="EFP"/>
    <property type="match status" value="1"/>
</dbReference>
<dbReference type="Gene3D" id="2.40.50.140">
    <property type="entry name" value="Nucleic acid-binding proteins"/>
    <property type="match status" value="2"/>
</dbReference>
<feature type="non-terminal residue" evidence="4">
    <location>
        <position position="1"/>
    </location>
</feature>
<comment type="similarity">
    <text evidence="1">Belongs to the elongation factor P family.</text>
</comment>
<dbReference type="NCBIfam" id="NF001810">
    <property type="entry name" value="PRK00529.1"/>
    <property type="match status" value="1"/>
</dbReference>
<dbReference type="SUPFAM" id="SSF50249">
    <property type="entry name" value="Nucleic acid-binding proteins"/>
    <property type="match status" value="2"/>
</dbReference>
<comment type="caution">
    <text evidence="4">The sequence shown here is derived from an EMBL/GenBank/DDBJ whole genome shotgun (WGS) entry which is preliminary data.</text>
</comment>
<proteinExistence type="inferred from homology"/>
<dbReference type="PANTHER" id="PTHR30053">
    <property type="entry name" value="ELONGATION FACTOR P"/>
    <property type="match status" value="1"/>
</dbReference>
<evidence type="ECO:0008006" key="6">
    <source>
        <dbReference type="Google" id="ProtNLM"/>
    </source>
</evidence>
<evidence type="ECO:0000259" key="2">
    <source>
        <dbReference type="SMART" id="SM00841"/>
    </source>
</evidence>
<sequence length="135" mass="15184">KVEEIITSKKSLQYLYSDAKNAIFMDPTNYEQVDIPKKVVGDDIVYVKEGGNCDILFWDDKPLSLEISPKVRLKIIETSPGIKGNTASNAYKPAKLENGIEVKIPLFINQGETIIVDSRTGEYVERAHALESRRI</sequence>
<evidence type="ECO:0000259" key="3">
    <source>
        <dbReference type="SMART" id="SM01185"/>
    </source>
</evidence>
<dbReference type="Pfam" id="PF09285">
    <property type="entry name" value="Elong-fact-P_C"/>
    <property type="match status" value="1"/>
</dbReference>
<dbReference type="SMART" id="SM00841">
    <property type="entry name" value="Elong-fact-P_C"/>
    <property type="match status" value="1"/>
</dbReference>
<dbReference type="GO" id="GO:0003746">
    <property type="term" value="F:translation elongation factor activity"/>
    <property type="evidence" value="ECO:0007669"/>
    <property type="project" value="InterPro"/>
</dbReference>
<dbReference type="InterPro" id="IPR015365">
    <property type="entry name" value="Elong-fact-P_C"/>
</dbReference>
<feature type="domain" description="Elongation factor P C-terminal" evidence="2">
    <location>
        <begin position="71"/>
        <end position="126"/>
    </location>
</feature>
<accession>A0A1F7XJ73</accession>
<dbReference type="Proteomes" id="UP000179013">
    <property type="component" value="Unassembled WGS sequence"/>
</dbReference>
<dbReference type="CDD" id="cd04470">
    <property type="entry name" value="S1_EF-P_repeat_1"/>
    <property type="match status" value="1"/>
</dbReference>
<dbReference type="PANTHER" id="PTHR30053:SF14">
    <property type="entry name" value="TRANSLATION ELONGATION FACTOR KOW-LIKE DOMAIN-CONTAINING PROTEIN"/>
    <property type="match status" value="1"/>
</dbReference>